<dbReference type="EMBL" id="CM042059">
    <property type="protein sequence ID" value="KAI3680825.1"/>
    <property type="molecule type" value="Genomic_DNA"/>
</dbReference>
<dbReference type="Proteomes" id="UP001055879">
    <property type="component" value="Linkage Group LG13"/>
</dbReference>
<organism evidence="1 2">
    <name type="scientific">Arctium lappa</name>
    <name type="common">Greater burdock</name>
    <name type="synonym">Lappa major</name>
    <dbReference type="NCBI Taxonomy" id="4217"/>
    <lineage>
        <taxon>Eukaryota</taxon>
        <taxon>Viridiplantae</taxon>
        <taxon>Streptophyta</taxon>
        <taxon>Embryophyta</taxon>
        <taxon>Tracheophyta</taxon>
        <taxon>Spermatophyta</taxon>
        <taxon>Magnoliopsida</taxon>
        <taxon>eudicotyledons</taxon>
        <taxon>Gunneridae</taxon>
        <taxon>Pentapetalae</taxon>
        <taxon>asterids</taxon>
        <taxon>campanulids</taxon>
        <taxon>Asterales</taxon>
        <taxon>Asteraceae</taxon>
        <taxon>Carduoideae</taxon>
        <taxon>Cardueae</taxon>
        <taxon>Arctiinae</taxon>
        <taxon>Arctium</taxon>
    </lineage>
</organism>
<keyword evidence="2" id="KW-1185">Reference proteome</keyword>
<proteinExistence type="predicted"/>
<evidence type="ECO:0000313" key="1">
    <source>
        <dbReference type="EMBL" id="KAI3680825.1"/>
    </source>
</evidence>
<sequence length="91" mass="10870">MASTTTPSSRILKTKTLLFHPVEKTKMTSFQEIAPPHHHHHHRRVEEENVRMEGRGTITHLKQPTMEKRNESDEWIGDGRRRNVNLQRRRR</sequence>
<reference evidence="1 2" key="2">
    <citation type="journal article" date="2022" name="Mol. Ecol. Resour.">
        <title>The genomes of chicory, endive, great burdock and yacon provide insights into Asteraceae paleo-polyploidization history and plant inulin production.</title>
        <authorList>
            <person name="Fan W."/>
            <person name="Wang S."/>
            <person name="Wang H."/>
            <person name="Wang A."/>
            <person name="Jiang F."/>
            <person name="Liu H."/>
            <person name="Zhao H."/>
            <person name="Xu D."/>
            <person name="Zhang Y."/>
        </authorList>
    </citation>
    <scope>NUCLEOTIDE SEQUENCE [LARGE SCALE GENOMIC DNA]</scope>
    <source>
        <strain evidence="2">cv. Niubang</strain>
    </source>
</reference>
<evidence type="ECO:0000313" key="2">
    <source>
        <dbReference type="Proteomes" id="UP001055879"/>
    </source>
</evidence>
<gene>
    <name evidence="1" type="ORF">L6452_35601</name>
</gene>
<protein>
    <submittedName>
        <fullName evidence="1">Uncharacterized protein</fullName>
    </submittedName>
</protein>
<comment type="caution">
    <text evidence="1">The sequence shown here is derived from an EMBL/GenBank/DDBJ whole genome shotgun (WGS) entry which is preliminary data.</text>
</comment>
<reference evidence="2" key="1">
    <citation type="journal article" date="2022" name="Mol. Ecol. Resour.">
        <title>The genomes of chicory, endive, great burdock and yacon provide insights into Asteraceae palaeo-polyploidization history and plant inulin production.</title>
        <authorList>
            <person name="Fan W."/>
            <person name="Wang S."/>
            <person name="Wang H."/>
            <person name="Wang A."/>
            <person name="Jiang F."/>
            <person name="Liu H."/>
            <person name="Zhao H."/>
            <person name="Xu D."/>
            <person name="Zhang Y."/>
        </authorList>
    </citation>
    <scope>NUCLEOTIDE SEQUENCE [LARGE SCALE GENOMIC DNA]</scope>
    <source>
        <strain evidence="2">cv. Niubang</strain>
    </source>
</reference>
<name>A0ACB8Y697_ARCLA</name>
<accession>A0ACB8Y697</accession>